<proteinExistence type="predicted"/>
<evidence type="ECO:0000313" key="2">
    <source>
        <dbReference type="Proteomes" id="UP001054945"/>
    </source>
</evidence>
<accession>A0AAV4SY21</accession>
<comment type="caution">
    <text evidence="1">The sequence shown here is derived from an EMBL/GenBank/DDBJ whole genome shotgun (WGS) entry which is preliminary data.</text>
</comment>
<dbReference type="Proteomes" id="UP001054945">
    <property type="component" value="Unassembled WGS sequence"/>
</dbReference>
<protein>
    <submittedName>
        <fullName evidence="1">Uncharacterized protein</fullName>
    </submittedName>
</protein>
<gene>
    <name evidence="1" type="ORF">CEXT_669141</name>
</gene>
<sequence length="304" mass="33954">MLLKSRKTFSITTAIFKHPGSCGTFRSITAVTLPRCRRSVDLPPASLGRAADDFIECHGEDPPRYLATATLCARKRYDIQKAPRPSLYEVDDFYQMSTPVIGTLRLKNSKHSFSGGFDGRKEWLMGGCWDTLNSLAKMDVVLFATWSITAATLLRCRRSDGGVLTPLPASLGRAADDFIECREEGPPRYRATPRYQPTLGAGKRYYIQEHRGLLLYGGISNNKSKSVSRWSGRFLSNVNSRDWNVVVKELKHSFSGGFEWMKRMVERVLLGNFEFSPQNGCGAICNLGMVTGSGCRKTCSYLYA</sequence>
<name>A0AAV4SY21_CAEEX</name>
<dbReference type="AlphaFoldDB" id="A0AAV4SY21"/>
<dbReference type="EMBL" id="BPLR01010232">
    <property type="protein sequence ID" value="GIY37871.1"/>
    <property type="molecule type" value="Genomic_DNA"/>
</dbReference>
<keyword evidence="2" id="KW-1185">Reference proteome</keyword>
<organism evidence="1 2">
    <name type="scientific">Caerostris extrusa</name>
    <name type="common">Bark spider</name>
    <name type="synonym">Caerostris bankana</name>
    <dbReference type="NCBI Taxonomy" id="172846"/>
    <lineage>
        <taxon>Eukaryota</taxon>
        <taxon>Metazoa</taxon>
        <taxon>Ecdysozoa</taxon>
        <taxon>Arthropoda</taxon>
        <taxon>Chelicerata</taxon>
        <taxon>Arachnida</taxon>
        <taxon>Araneae</taxon>
        <taxon>Araneomorphae</taxon>
        <taxon>Entelegynae</taxon>
        <taxon>Araneoidea</taxon>
        <taxon>Araneidae</taxon>
        <taxon>Caerostris</taxon>
    </lineage>
</organism>
<reference evidence="1 2" key="1">
    <citation type="submission" date="2021-06" db="EMBL/GenBank/DDBJ databases">
        <title>Caerostris extrusa draft genome.</title>
        <authorList>
            <person name="Kono N."/>
            <person name="Arakawa K."/>
        </authorList>
    </citation>
    <scope>NUCLEOTIDE SEQUENCE [LARGE SCALE GENOMIC DNA]</scope>
</reference>
<evidence type="ECO:0000313" key="1">
    <source>
        <dbReference type="EMBL" id="GIY37871.1"/>
    </source>
</evidence>